<evidence type="ECO:0000313" key="9">
    <source>
        <dbReference type="Proteomes" id="UP001305521"/>
    </source>
</evidence>
<protein>
    <recommendedName>
        <fullName evidence="3">cellulase</fullName>
        <ecNumber evidence="3">3.2.1.4</ecNumber>
    </recommendedName>
</protein>
<keyword evidence="7" id="KW-0624">Polysaccharide degradation</keyword>
<evidence type="ECO:0000256" key="3">
    <source>
        <dbReference type="ARBA" id="ARBA00012601"/>
    </source>
</evidence>
<dbReference type="InterPro" id="IPR012341">
    <property type="entry name" value="6hp_glycosidase-like_sf"/>
</dbReference>
<dbReference type="Pfam" id="PF01270">
    <property type="entry name" value="Glyco_hydro_8"/>
    <property type="match status" value="1"/>
</dbReference>
<dbReference type="RefSeq" id="WP_318647354.1">
    <property type="nucleotide sequence ID" value="NZ_CP137852.1"/>
</dbReference>
<keyword evidence="6" id="KW-0326">Glycosidase</keyword>
<dbReference type="Proteomes" id="UP001305521">
    <property type="component" value="Chromosome"/>
</dbReference>
<evidence type="ECO:0000256" key="5">
    <source>
        <dbReference type="ARBA" id="ARBA00023001"/>
    </source>
</evidence>
<dbReference type="EC" id="3.2.1.4" evidence="3"/>
<keyword evidence="4 8" id="KW-0378">Hydrolase</keyword>
<evidence type="ECO:0000256" key="7">
    <source>
        <dbReference type="ARBA" id="ARBA00023326"/>
    </source>
</evidence>
<dbReference type="PRINTS" id="PR00735">
    <property type="entry name" value="GLHYDRLASE8"/>
</dbReference>
<dbReference type="InterPro" id="IPR002037">
    <property type="entry name" value="Glyco_hydro_8"/>
</dbReference>
<proteinExistence type="inferred from homology"/>
<evidence type="ECO:0000256" key="1">
    <source>
        <dbReference type="ARBA" id="ARBA00000966"/>
    </source>
</evidence>
<comment type="catalytic activity">
    <reaction evidence="1">
        <text>Endohydrolysis of (1-&gt;4)-beta-D-glucosidic linkages in cellulose, lichenin and cereal beta-D-glucans.</text>
        <dbReference type="EC" id="3.2.1.4"/>
    </reaction>
</comment>
<evidence type="ECO:0000256" key="4">
    <source>
        <dbReference type="ARBA" id="ARBA00022801"/>
    </source>
</evidence>
<organism evidence="8 9">
    <name type="scientific">Sediminicoccus rosea</name>
    <dbReference type="NCBI Taxonomy" id="1225128"/>
    <lineage>
        <taxon>Bacteria</taxon>
        <taxon>Pseudomonadati</taxon>
        <taxon>Pseudomonadota</taxon>
        <taxon>Alphaproteobacteria</taxon>
        <taxon>Acetobacterales</taxon>
        <taxon>Roseomonadaceae</taxon>
        <taxon>Sediminicoccus</taxon>
    </lineage>
</organism>
<keyword evidence="5" id="KW-0136">Cellulose degradation</keyword>
<evidence type="ECO:0000313" key="8">
    <source>
        <dbReference type="EMBL" id="WPB83376.1"/>
    </source>
</evidence>
<reference evidence="8 9" key="1">
    <citation type="submission" date="2023-11" db="EMBL/GenBank/DDBJ databases">
        <title>Arctic aerobic anoxygenic photoheterotroph Sediminicoccus rosea KRV36 adapts its photosynthesis to long days of polar summer.</title>
        <authorList>
            <person name="Tomasch J."/>
            <person name="Kopejtka K."/>
            <person name="Bily T."/>
            <person name="Gardiner A.T."/>
            <person name="Gardian Z."/>
            <person name="Shivaramu S."/>
            <person name="Koblizek M."/>
            <person name="Engelhardt F."/>
            <person name="Kaftan D."/>
        </authorList>
    </citation>
    <scope>NUCLEOTIDE SEQUENCE [LARGE SCALE GENOMIC DNA]</scope>
    <source>
        <strain evidence="8 9">R-30</strain>
    </source>
</reference>
<comment type="similarity">
    <text evidence="2">Belongs to the glycosyl hydrolase 8 (cellulase D) family.</text>
</comment>
<keyword evidence="9" id="KW-1185">Reference proteome</keyword>
<dbReference type="EMBL" id="CP137852">
    <property type="protein sequence ID" value="WPB83376.1"/>
    <property type="molecule type" value="Genomic_DNA"/>
</dbReference>
<accession>A0ABZ0PDL9</accession>
<sequence>MPPLSRRTMIPAVLAAVTLGRAVPASPQSDWHAFERRFVLPEGRVVDNGNRNVSHSEGQGYGLLGALRAGDQPTFDRILTWTMNNLKRPTDNLFAWRWQPDTQPAVTDLNNASDGDIYIAWTLLEASRVWANPVYRRMGQAIERDLLRRCVVQVGPRWVLLPGAYGFQSRQRVVLNLSYYAFAPMRVIAQHLPDPAWERLERDALALIRDSRFGMYQLPPDWLELPADGGRSVMANGWPKRFSFDAIRIPLNLVWAGLAQESAVSSAVRFWATPTQRGMPAWVDLMTNVTPPYPAPPGIAAIARLSEAAQAGQGNLARMPRVESAQDYYSAALVLQARLAWHDLSLSRAAP</sequence>
<keyword evidence="7" id="KW-0119">Carbohydrate metabolism</keyword>
<dbReference type="SUPFAM" id="SSF48208">
    <property type="entry name" value="Six-hairpin glycosidases"/>
    <property type="match status" value="1"/>
</dbReference>
<evidence type="ECO:0000256" key="2">
    <source>
        <dbReference type="ARBA" id="ARBA00009209"/>
    </source>
</evidence>
<dbReference type="GO" id="GO:0016787">
    <property type="term" value="F:hydrolase activity"/>
    <property type="evidence" value="ECO:0007669"/>
    <property type="project" value="UniProtKB-KW"/>
</dbReference>
<gene>
    <name evidence="8" type="ORF">R9Z33_14835</name>
</gene>
<evidence type="ECO:0000256" key="6">
    <source>
        <dbReference type="ARBA" id="ARBA00023295"/>
    </source>
</evidence>
<dbReference type="Gene3D" id="1.50.10.10">
    <property type="match status" value="1"/>
</dbReference>
<name>A0ABZ0PDL9_9PROT</name>
<dbReference type="InterPro" id="IPR008928">
    <property type="entry name" value="6-hairpin_glycosidase_sf"/>
</dbReference>